<dbReference type="InterPro" id="IPR050203">
    <property type="entry name" value="Trp-tRNA_synthetase"/>
</dbReference>
<keyword evidence="5 6" id="KW-0030">Aminoacyl-tRNA synthetase</keyword>
<keyword evidence="3 6" id="KW-0067">ATP-binding</keyword>
<reference evidence="9 10" key="1">
    <citation type="submission" date="2018-08" db="EMBL/GenBank/DDBJ databases">
        <title>Chryseobacterium nematophagum: a novel matrix digesting pathogen of nematodes.</title>
        <authorList>
            <person name="Page A."/>
            <person name="Roberts M."/>
            <person name="Felix M.-A."/>
            <person name="Weir W."/>
        </authorList>
    </citation>
    <scope>NUCLEOTIDE SEQUENCE [LARGE SCALE GENOMIC DNA]</scope>
    <source>
        <strain evidence="8 10">JUb129</strain>
        <strain evidence="7 9">JUb275</strain>
    </source>
</reference>
<name>A0A3M7TMX0_9FLAO</name>
<dbReference type="Proteomes" id="UP000278775">
    <property type="component" value="Unassembled WGS sequence"/>
</dbReference>
<dbReference type="EMBL" id="QWIU01000002">
    <property type="protein sequence ID" value="RNA63620.1"/>
    <property type="molecule type" value="Genomic_DNA"/>
</dbReference>
<dbReference type="GO" id="GO:0005524">
    <property type="term" value="F:ATP binding"/>
    <property type="evidence" value="ECO:0007669"/>
    <property type="project" value="UniProtKB-KW"/>
</dbReference>
<protein>
    <recommendedName>
        <fullName evidence="11">Tryptophan--tRNA ligase</fullName>
    </recommendedName>
</protein>
<dbReference type="PANTHER" id="PTHR43766:SF1">
    <property type="entry name" value="TRYPTOPHAN--TRNA LIGASE, MITOCHONDRIAL"/>
    <property type="match status" value="1"/>
</dbReference>
<dbReference type="Pfam" id="PF00579">
    <property type="entry name" value="tRNA-synt_1b"/>
    <property type="match status" value="1"/>
</dbReference>
<dbReference type="RefSeq" id="WP_122548570.1">
    <property type="nucleotide sequence ID" value="NZ_QWIU01000002.1"/>
</dbReference>
<evidence type="ECO:0000313" key="10">
    <source>
        <dbReference type="Proteomes" id="UP000278775"/>
    </source>
</evidence>
<proteinExistence type="inferred from homology"/>
<keyword evidence="9" id="KW-1185">Reference proteome</keyword>
<dbReference type="GO" id="GO:0004830">
    <property type="term" value="F:tryptophan-tRNA ligase activity"/>
    <property type="evidence" value="ECO:0007669"/>
    <property type="project" value="TreeGrafter"/>
</dbReference>
<dbReference type="Proteomes" id="UP000267524">
    <property type="component" value="Unassembled WGS sequence"/>
</dbReference>
<organism evidence="8 10">
    <name type="scientific">Chryseobacterium nematophagum</name>
    <dbReference type="NCBI Taxonomy" id="2305228"/>
    <lineage>
        <taxon>Bacteria</taxon>
        <taxon>Pseudomonadati</taxon>
        <taxon>Bacteroidota</taxon>
        <taxon>Flavobacteriia</taxon>
        <taxon>Flavobacteriales</taxon>
        <taxon>Weeksellaceae</taxon>
        <taxon>Chryseobacterium group</taxon>
        <taxon>Chryseobacterium</taxon>
    </lineage>
</organism>
<dbReference type="OrthoDB" id="9801042at2"/>
<keyword evidence="1 6" id="KW-0436">Ligase</keyword>
<evidence type="ECO:0000256" key="4">
    <source>
        <dbReference type="ARBA" id="ARBA00022917"/>
    </source>
</evidence>
<comment type="similarity">
    <text evidence="6">Belongs to the class-I aminoacyl-tRNA synthetase family.</text>
</comment>
<dbReference type="InterPro" id="IPR002305">
    <property type="entry name" value="aa-tRNA-synth_Ic"/>
</dbReference>
<keyword evidence="2 6" id="KW-0547">Nucleotide-binding</keyword>
<dbReference type="GO" id="GO:0006436">
    <property type="term" value="P:tryptophanyl-tRNA aminoacylation"/>
    <property type="evidence" value="ECO:0007669"/>
    <property type="project" value="TreeGrafter"/>
</dbReference>
<evidence type="ECO:0000313" key="9">
    <source>
        <dbReference type="Proteomes" id="UP000267524"/>
    </source>
</evidence>
<evidence type="ECO:0000256" key="6">
    <source>
        <dbReference type="RuleBase" id="RU363036"/>
    </source>
</evidence>
<gene>
    <name evidence="8" type="ORF">D1631_17725</name>
    <name evidence="7" type="ORF">D1632_17735</name>
</gene>
<dbReference type="PANTHER" id="PTHR43766">
    <property type="entry name" value="TRYPTOPHAN--TRNA LIGASE, MITOCHONDRIAL"/>
    <property type="match status" value="1"/>
</dbReference>
<sequence>MERKNLISAHNPVTGPRHLGHYFGAMKSLVECQHEYNTIVVLDDLLAYFMYPKEREYIQNRTLYVVQDFINSGFDIENNNIVLTSDIAHLFLEHMLYYSTVIDTEYCNHLYENSFLGSLKSYQRKELGLSNYPSVTEWLYPQLGIASMALSLNADYFQGGEEIIGYIYIMQEIAENLKRRNGISINIPEYVPSKIGYINGVDGKYMIQKNCVFLSEKLEDLESKIMSINDKRVFQEWYNSLHREDLSKELELSNLTTDAKMNFFNILAEELRPFRENQLTNEFLLDVLDKGKNSVEHLLKESLFPLKDSLNIYSI</sequence>
<dbReference type="SUPFAM" id="SSF52374">
    <property type="entry name" value="Nucleotidylyl transferase"/>
    <property type="match status" value="1"/>
</dbReference>
<dbReference type="AlphaFoldDB" id="A0A3M7TMX0"/>
<dbReference type="EMBL" id="QWIV01000015">
    <property type="protein sequence ID" value="RMZ58128.1"/>
    <property type="molecule type" value="Genomic_DNA"/>
</dbReference>
<evidence type="ECO:0000256" key="5">
    <source>
        <dbReference type="ARBA" id="ARBA00023146"/>
    </source>
</evidence>
<dbReference type="Gene3D" id="3.40.50.620">
    <property type="entry name" value="HUPs"/>
    <property type="match status" value="1"/>
</dbReference>
<accession>A0A3M7TMX0</accession>
<evidence type="ECO:0000313" key="7">
    <source>
        <dbReference type="EMBL" id="RMZ58128.1"/>
    </source>
</evidence>
<comment type="caution">
    <text evidence="8">The sequence shown here is derived from an EMBL/GenBank/DDBJ whole genome shotgun (WGS) entry which is preliminary data.</text>
</comment>
<evidence type="ECO:0000256" key="2">
    <source>
        <dbReference type="ARBA" id="ARBA00022741"/>
    </source>
</evidence>
<dbReference type="InterPro" id="IPR014729">
    <property type="entry name" value="Rossmann-like_a/b/a_fold"/>
</dbReference>
<evidence type="ECO:0000256" key="3">
    <source>
        <dbReference type="ARBA" id="ARBA00022840"/>
    </source>
</evidence>
<keyword evidence="4 6" id="KW-0648">Protein biosynthesis</keyword>
<evidence type="ECO:0008006" key="11">
    <source>
        <dbReference type="Google" id="ProtNLM"/>
    </source>
</evidence>
<evidence type="ECO:0000256" key="1">
    <source>
        <dbReference type="ARBA" id="ARBA00022598"/>
    </source>
</evidence>
<evidence type="ECO:0000313" key="8">
    <source>
        <dbReference type="EMBL" id="RNA63620.1"/>
    </source>
</evidence>